<evidence type="ECO:0000256" key="2">
    <source>
        <dbReference type="ARBA" id="ARBA00012052"/>
    </source>
</evidence>
<keyword evidence="5" id="KW-0418">Kinase</keyword>
<accession>A0A0F9X4J3</accession>
<dbReference type="NCBIfam" id="NF011202">
    <property type="entry name" value="PRK14608.1"/>
    <property type="match status" value="1"/>
</dbReference>
<dbReference type="PANTHER" id="PTHR43527:SF2">
    <property type="entry name" value="4-DIPHOSPHOCYTIDYL-2-C-METHYL-D-ERYTHRITOL KINASE, CHLOROPLASTIC"/>
    <property type="match status" value="1"/>
</dbReference>
<proteinExistence type="inferred from homology"/>
<dbReference type="InterPro" id="IPR014721">
    <property type="entry name" value="Ribsml_uS5_D2-typ_fold_subgr"/>
</dbReference>
<keyword evidence="3" id="KW-0808">Transferase</keyword>
<dbReference type="AlphaFoldDB" id="A0A0F9X4J3"/>
<dbReference type="InterPro" id="IPR020568">
    <property type="entry name" value="Ribosomal_Su5_D2-typ_SF"/>
</dbReference>
<organism evidence="10">
    <name type="scientific">marine sediment metagenome</name>
    <dbReference type="NCBI Taxonomy" id="412755"/>
    <lineage>
        <taxon>unclassified sequences</taxon>
        <taxon>metagenomes</taxon>
        <taxon>ecological metagenomes</taxon>
    </lineage>
</organism>
<dbReference type="EC" id="2.7.1.148" evidence="2"/>
<dbReference type="GO" id="GO:0016114">
    <property type="term" value="P:terpenoid biosynthetic process"/>
    <property type="evidence" value="ECO:0007669"/>
    <property type="project" value="InterPro"/>
</dbReference>
<evidence type="ECO:0000256" key="4">
    <source>
        <dbReference type="ARBA" id="ARBA00022741"/>
    </source>
</evidence>
<dbReference type="InterPro" id="IPR004424">
    <property type="entry name" value="IspE"/>
</dbReference>
<dbReference type="Gene3D" id="3.30.70.890">
    <property type="entry name" value="GHMP kinase, C-terminal domain"/>
    <property type="match status" value="1"/>
</dbReference>
<dbReference type="InterPro" id="IPR036554">
    <property type="entry name" value="GHMP_kinase_C_sf"/>
</dbReference>
<feature type="domain" description="GHMP kinase N-terminal" evidence="8">
    <location>
        <begin position="93"/>
        <end position="160"/>
    </location>
</feature>
<dbReference type="PIRSF" id="PIRSF010376">
    <property type="entry name" value="IspE"/>
    <property type="match status" value="1"/>
</dbReference>
<evidence type="ECO:0000313" key="10">
    <source>
        <dbReference type="EMBL" id="KKN86458.1"/>
    </source>
</evidence>
<keyword evidence="6" id="KW-0067">ATP-binding</keyword>
<dbReference type="GO" id="GO:0005524">
    <property type="term" value="F:ATP binding"/>
    <property type="evidence" value="ECO:0007669"/>
    <property type="project" value="UniProtKB-KW"/>
</dbReference>
<gene>
    <name evidence="10" type="ORF">LCGC14_0268570</name>
</gene>
<keyword evidence="4" id="KW-0547">Nucleotide-binding</keyword>
<evidence type="ECO:0000256" key="7">
    <source>
        <dbReference type="ARBA" id="ARBA00032554"/>
    </source>
</evidence>
<protein>
    <recommendedName>
        <fullName evidence="2">4-(cytidine 5'-diphospho)-2-C-methyl-D-erythritol kinase</fullName>
        <ecNumber evidence="2">2.7.1.148</ecNumber>
    </recommendedName>
    <alternativeName>
        <fullName evidence="7">4-(cytidine-5'-diphospho)-2-C-methyl-D-erythritol kinase</fullName>
    </alternativeName>
</protein>
<dbReference type="InterPro" id="IPR006204">
    <property type="entry name" value="GHMP_kinase_N_dom"/>
</dbReference>
<dbReference type="SUPFAM" id="SSF55060">
    <property type="entry name" value="GHMP Kinase, C-terminal domain"/>
    <property type="match status" value="1"/>
</dbReference>
<evidence type="ECO:0000259" key="9">
    <source>
        <dbReference type="Pfam" id="PF08544"/>
    </source>
</evidence>
<evidence type="ECO:0000256" key="3">
    <source>
        <dbReference type="ARBA" id="ARBA00022679"/>
    </source>
</evidence>
<evidence type="ECO:0000256" key="1">
    <source>
        <dbReference type="ARBA" id="ARBA00009684"/>
    </source>
</evidence>
<reference evidence="10" key="1">
    <citation type="journal article" date="2015" name="Nature">
        <title>Complex archaea that bridge the gap between prokaryotes and eukaryotes.</title>
        <authorList>
            <person name="Spang A."/>
            <person name="Saw J.H."/>
            <person name="Jorgensen S.L."/>
            <person name="Zaremba-Niedzwiedzka K."/>
            <person name="Martijn J."/>
            <person name="Lind A.E."/>
            <person name="van Eijk R."/>
            <person name="Schleper C."/>
            <person name="Guy L."/>
            <person name="Ettema T.J."/>
        </authorList>
    </citation>
    <scope>NUCLEOTIDE SEQUENCE</scope>
</reference>
<dbReference type="NCBIfam" id="TIGR00154">
    <property type="entry name" value="ispE"/>
    <property type="match status" value="1"/>
</dbReference>
<evidence type="ECO:0000256" key="5">
    <source>
        <dbReference type="ARBA" id="ARBA00022777"/>
    </source>
</evidence>
<comment type="similarity">
    <text evidence="1">Belongs to the GHMP kinase family. IspE subfamily.</text>
</comment>
<dbReference type="HAMAP" id="MF_00061">
    <property type="entry name" value="IspE"/>
    <property type="match status" value="1"/>
</dbReference>
<dbReference type="InterPro" id="IPR013750">
    <property type="entry name" value="GHMP_kinase_C_dom"/>
</dbReference>
<dbReference type="EMBL" id="LAZR01000147">
    <property type="protein sequence ID" value="KKN86458.1"/>
    <property type="molecule type" value="Genomic_DNA"/>
</dbReference>
<evidence type="ECO:0000259" key="8">
    <source>
        <dbReference type="Pfam" id="PF00288"/>
    </source>
</evidence>
<dbReference type="PANTHER" id="PTHR43527">
    <property type="entry name" value="4-DIPHOSPHOCYTIDYL-2-C-METHYL-D-ERYTHRITOL KINASE, CHLOROPLASTIC"/>
    <property type="match status" value="1"/>
</dbReference>
<evidence type="ECO:0000256" key="6">
    <source>
        <dbReference type="ARBA" id="ARBA00022840"/>
    </source>
</evidence>
<dbReference type="SUPFAM" id="SSF54211">
    <property type="entry name" value="Ribosomal protein S5 domain 2-like"/>
    <property type="match status" value="1"/>
</dbReference>
<dbReference type="Pfam" id="PF00288">
    <property type="entry name" value="GHMP_kinases_N"/>
    <property type="match status" value="1"/>
</dbReference>
<feature type="domain" description="GHMP kinase C-terminal" evidence="9">
    <location>
        <begin position="222"/>
        <end position="293"/>
    </location>
</feature>
<comment type="caution">
    <text evidence="10">The sequence shown here is derived from an EMBL/GenBank/DDBJ whole genome shotgun (WGS) entry which is preliminary data.</text>
</comment>
<sequence>MSPGGGFLPPLAIPPTRLLAQAKINLALHVVGRRADGYHCLESLVVFAADTGDSITVAPSPDAEDRLEVGGPFAVDVPVGADNILLRAASFARTLLAERDLALPPLAIHLDKRLPVAAGIGGGSADAAALLRMIADRVPDAARRLTHESIALGADVPMCLDGRAALVTGIGETVSPLAVLPPLPLLMVNPREPVSTAAVFAKLPRCDNPALPPLPPGGFPDIAALATWLSQTRNDLEPTAVDMVPTIDAVRERLIAEGARFARMSGSGATVFGLFEDAGHMRRARSRIKAAYPEWWVSGPN</sequence>
<dbReference type="GO" id="GO:0050515">
    <property type="term" value="F:4-(cytidine 5'-diphospho)-2-C-methyl-D-erythritol kinase activity"/>
    <property type="evidence" value="ECO:0007669"/>
    <property type="project" value="UniProtKB-EC"/>
</dbReference>
<dbReference type="Gene3D" id="3.30.230.10">
    <property type="match status" value="1"/>
</dbReference>
<name>A0A0F9X4J3_9ZZZZ</name>
<dbReference type="Pfam" id="PF08544">
    <property type="entry name" value="GHMP_kinases_C"/>
    <property type="match status" value="1"/>
</dbReference>